<dbReference type="KEGG" id="cis:CINS_1287"/>
<dbReference type="GeneID" id="74432069"/>
<dbReference type="HOGENOM" id="CLU_161281_0_0_7"/>
<accession>A0A0A8H270</accession>
<protein>
    <recommendedName>
        <fullName evidence="3">DUF177 domain-containing protein</fullName>
    </recommendedName>
</protein>
<dbReference type="Proteomes" id="UP000031163">
    <property type="component" value="Chromosome"/>
</dbReference>
<organism evidence="1 2">
    <name type="scientific">Campylobacter insulaenigrae NCTC 12927</name>
    <dbReference type="NCBI Taxonomy" id="1031564"/>
    <lineage>
        <taxon>Bacteria</taxon>
        <taxon>Pseudomonadati</taxon>
        <taxon>Campylobacterota</taxon>
        <taxon>Epsilonproteobacteria</taxon>
        <taxon>Campylobacterales</taxon>
        <taxon>Campylobacteraceae</taxon>
        <taxon>Campylobacter</taxon>
    </lineage>
</organism>
<dbReference type="RefSeq" id="WP_039650847.1">
    <property type="nucleotide sequence ID" value="NZ_CP007770.1"/>
</dbReference>
<evidence type="ECO:0000313" key="1">
    <source>
        <dbReference type="EMBL" id="AJC88243.1"/>
    </source>
</evidence>
<dbReference type="EMBL" id="CP007770">
    <property type="protein sequence ID" value="AJC88243.1"/>
    <property type="molecule type" value="Genomic_DNA"/>
</dbReference>
<dbReference type="AlphaFoldDB" id="A0A0A8H270"/>
<dbReference type="STRING" id="1031564.CINS_1287"/>
<evidence type="ECO:0000313" key="2">
    <source>
        <dbReference type="Proteomes" id="UP000031163"/>
    </source>
</evidence>
<name>A0A0A8H270_9BACT</name>
<evidence type="ECO:0008006" key="3">
    <source>
        <dbReference type="Google" id="ProtNLM"/>
    </source>
</evidence>
<sequence length="116" mass="13532">MKIPFVKLNAVDYPFKLDLDNIVFEGSIKKKNQKLAQISANLKGFIYRHCDRCGEEMELQINENIEIQVSDGIFKDENNTLSDTVEFFDSHIDLIELAYSELQSYLSDYFYCDKCL</sequence>
<reference evidence="1 2" key="1">
    <citation type="journal article" date="2014" name="Genome Biol. Evol.">
        <title>Comparative Genomics of the Campylobacter lari Group.</title>
        <authorList>
            <person name="Miller W.G."/>
            <person name="Yee E."/>
            <person name="Chapman M.H."/>
            <person name="Smith T.P."/>
            <person name="Bono J.L."/>
            <person name="Huynh S."/>
            <person name="Parker C.T."/>
            <person name="Vandamme P."/>
            <person name="Luong K."/>
            <person name="Korlach J."/>
        </authorList>
    </citation>
    <scope>NUCLEOTIDE SEQUENCE [LARGE SCALE GENOMIC DNA]</scope>
    <source>
        <strain evidence="1 2">NCTC 12927</strain>
    </source>
</reference>
<gene>
    <name evidence="1" type="ORF">CINS_1287</name>
</gene>
<proteinExistence type="predicted"/>